<proteinExistence type="predicted"/>
<accession>G8DTS4</accession>
<reference evidence="1" key="1">
    <citation type="journal article" date="2011" name="FEMS Microbiol. Lett.">
        <title>Genetic analysis of the capsular polysaccharide synthesis locus in 15 Streptococcus suis serotypes.</title>
        <authorList>
            <person name="Wang K."/>
            <person name="Fan W."/>
            <person name="Cai L."/>
            <person name="Huang B."/>
            <person name="Lu C."/>
        </authorList>
    </citation>
    <scope>NUCLEOTIDE SEQUENCE</scope>
    <source>
        <strain evidence="1">6407</strain>
    </source>
</reference>
<sequence>MEEKDLIEFVIEFQFLREIQCLLDNLSRCYCLPKSARKEAIQRQFSTIFLENTPVIFPGSIR</sequence>
<evidence type="ECO:0000313" key="1">
    <source>
        <dbReference type="EMBL" id="AEH57425.1"/>
    </source>
</evidence>
<protein>
    <submittedName>
        <fullName evidence="1">Transposase</fullName>
    </submittedName>
</protein>
<dbReference type="AlphaFoldDB" id="G8DTS4"/>
<organism evidence="1">
    <name type="scientific">Streptococcus suis</name>
    <dbReference type="NCBI Taxonomy" id="1307"/>
    <lineage>
        <taxon>Bacteria</taxon>
        <taxon>Bacillati</taxon>
        <taxon>Bacillota</taxon>
        <taxon>Bacilli</taxon>
        <taxon>Lactobacillales</taxon>
        <taxon>Streptococcaceae</taxon>
        <taxon>Streptococcus</taxon>
    </lineage>
</organism>
<dbReference type="EMBL" id="JF273647">
    <property type="protein sequence ID" value="AEH57425.1"/>
    <property type="molecule type" value="Genomic_DNA"/>
</dbReference>
<name>G8DTS4_STRSU</name>
<gene>
    <name evidence="1" type="primary">tnp2</name>
</gene>